<evidence type="ECO:0000256" key="11">
    <source>
        <dbReference type="ARBA" id="ARBA00023159"/>
    </source>
</evidence>
<dbReference type="GO" id="GO:0005524">
    <property type="term" value="F:ATP binding"/>
    <property type="evidence" value="ECO:0007669"/>
    <property type="project" value="UniProtKB-KW"/>
</dbReference>
<dbReference type="Proteomes" id="UP000536835">
    <property type="component" value="Unassembled WGS sequence"/>
</dbReference>
<evidence type="ECO:0000259" key="19">
    <source>
        <dbReference type="PROSITE" id="PS50045"/>
    </source>
</evidence>
<dbReference type="InterPro" id="IPR001789">
    <property type="entry name" value="Sig_transdc_resp-reg_receiver"/>
</dbReference>
<evidence type="ECO:0000256" key="13">
    <source>
        <dbReference type="ARBA" id="ARBA00023231"/>
    </source>
</evidence>
<keyword evidence="5 17" id="KW-0597">Phosphoprotein</keyword>
<dbReference type="PRINTS" id="PR01590">
    <property type="entry name" value="HTHFIS"/>
</dbReference>
<dbReference type="PROSITE" id="PS00676">
    <property type="entry name" value="SIGMA54_INTERACT_2"/>
    <property type="match status" value="1"/>
</dbReference>
<evidence type="ECO:0000256" key="12">
    <source>
        <dbReference type="ARBA" id="ARBA00023163"/>
    </source>
</evidence>
<dbReference type="InterPro" id="IPR002197">
    <property type="entry name" value="HTH_Fis"/>
</dbReference>
<sequence length="480" mass="52368">MAKTVLIVDDDPTLRRLVQAVCEKAGYFVKQAEGGQQGLDMVRADKSIDIMLLDLSMPEVDGMEVLRQLPSIRPDLPVIMLTAKAGIDTVVQSMKAGAIDFFVKPASPERITVGIANALNVQNLRSEVSRRKRKDDGAMTFTDVVGESPAFRATLKMAERAASSTIPILVTGESGVGKEMIARAIQGSSERSGAPFVTVNCGAIPENLVESILFGHEKGAFTGATGKHVGKFQEANGGTLFLDEVGELPLETQVKLLRALQEGEVDPVGSKQPVKVDVRLVSATNRDLSEAVKEGTFREDLFYRLNVFPVEVPPLRERREDIAALINHFIARYNAEEGRDIRGVQHEVLGVLKAQDWPGNVRQLENTIYRAVVLAEGDWLTAGDFPTLALAFEQAGVSSGPPPLDDRGEPQEEGGSSDGIAVFDKEGHLRQLQEIERDLIAAAIEMYRGQMSEVARRLGIGRSTLYRKVQEQGLEVRRTG</sequence>
<evidence type="ECO:0000313" key="21">
    <source>
        <dbReference type="EMBL" id="NNU16199.1"/>
    </source>
</evidence>
<evidence type="ECO:0000256" key="7">
    <source>
        <dbReference type="ARBA" id="ARBA00022840"/>
    </source>
</evidence>
<feature type="region of interest" description="Disordered" evidence="18">
    <location>
        <begin position="396"/>
        <end position="420"/>
    </location>
</feature>
<dbReference type="InterPro" id="IPR058031">
    <property type="entry name" value="AAA_lid_NorR"/>
</dbReference>
<dbReference type="RefSeq" id="WP_173198235.1">
    <property type="nucleotide sequence ID" value="NZ_JABFCX010000002.1"/>
</dbReference>
<evidence type="ECO:0000313" key="22">
    <source>
        <dbReference type="Proteomes" id="UP000536835"/>
    </source>
</evidence>
<dbReference type="InterPro" id="IPR025662">
    <property type="entry name" value="Sigma_54_int_dom_ATP-bd_1"/>
</dbReference>
<dbReference type="AlphaFoldDB" id="A0A7Y3RLA9"/>
<keyword evidence="22" id="KW-1185">Reference proteome</keyword>
<name>A0A7Y3RLA9_9PROT</name>
<proteinExistence type="predicted"/>
<dbReference type="PROSITE" id="PS00675">
    <property type="entry name" value="SIGMA54_INTERACT_1"/>
    <property type="match status" value="1"/>
</dbReference>
<dbReference type="PROSITE" id="PS50110">
    <property type="entry name" value="RESPONSE_REGULATORY"/>
    <property type="match status" value="1"/>
</dbReference>
<dbReference type="PANTHER" id="PTHR32071">
    <property type="entry name" value="TRANSCRIPTIONAL REGULATORY PROTEIN"/>
    <property type="match status" value="1"/>
</dbReference>
<organism evidence="21 22">
    <name type="scientific">Parvularcula mediterranea</name>
    <dbReference type="NCBI Taxonomy" id="2732508"/>
    <lineage>
        <taxon>Bacteria</taxon>
        <taxon>Pseudomonadati</taxon>
        <taxon>Pseudomonadota</taxon>
        <taxon>Alphaproteobacteria</taxon>
        <taxon>Parvularculales</taxon>
        <taxon>Parvularculaceae</taxon>
        <taxon>Parvularcula</taxon>
    </lineage>
</organism>
<dbReference type="SMART" id="SM00382">
    <property type="entry name" value="AAA"/>
    <property type="match status" value="1"/>
</dbReference>
<keyword evidence="8" id="KW-0902">Two-component regulatory system</keyword>
<dbReference type="Pfam" id="PF00158">
    <property type="entry name" value="Sigma54_activat"/>
    <property type="match status" value="1"/>
</dbReference>
<evidence type="ECO:0000256" key="9">
    <source>
        <dbReference type="ARBA" id="ARBA00023015"/>
    </source>
</evidence>
<dbReference type="CDD" id="cd00156">
    <property type="entry name" value="REC"/>
    <property type="match status" value="1"/>
</dbReference>
<comment type="subcellular location">
    <subcellularLocation>
        <location evidence="1">Cytoplasm</location>
    </subcellularLocation>
</comment>
<dbReference type="EMBL" id="JABFCX010000002">
    <property type="protein sequence ID" value="NNU16199.1"/>
    <property type="molecule type" value="Genomic_DNA"/>
</dbReference>
<dbReference type="Pfam" id="PF00072">
    <property type="entry name" value="Response_reg"/>
    <property type="match status" value="1"/>
</dbReference>
<dbReference type="InterPro" id="IPR027417">
    <property type="entry name" value="P-loop_NTPase"/>
</dbReference>
<comment type="caution">
    <text evidence="21">The sequence shown here is derived from an EMBL/GenBank/DDBJ whole genome shotgun (WGS) entry which is preliminary data.</text>
</comment>
<keyword evidence="3" id="KW-0963">Cytoplasm</keyword>
<evidence type="ECO:0000256" key="2">
    <source>
        <dbReference type="ARBA" id="ARBA00019059"/>
    </source>
</evidence>
<dbReference type="FunFam" id="3.40.50.300:FF:000006">
    <property type="entry name" value="DNA-binding transcriptional regulator NtrC"/>
    <property type="match status" value="1"/>
</dbReference>
<dbReference type="SUPFAM" id="SSF52540">
    <property type="entry name" value="P-loop containing nucleoside triphosphate hydrolases"/>
    <property type="match status" value="1"/>
</dbReference>
<dbReference type="InterPro" id="IPR011006">
    <property type="entry name" value="CheY-like_superfamily"/>
</dbReference>
<dbReference type="Pfam" id="PF25601">
    <property type="entry name" value="AAA_lid_14"/>
    <property type="match status" value="1"/>
</dbReference>
<dbReference type="Gene3D" id="1.10.8.60">
    <property type="match status" value="1"/>
</dbReference>
<dbReference type="PANTHER" id="PTHR32071:SF95">
    <property type="entry name" value="DNA-BINDING TRANSCRIPTIONAL REGULATOR NTRC"/>
    <property type="match status" value="1"/>
</dbReference>
<keyword evidence="4" id="KW-0678">Repressor</keyword>
<dbReference type="GO" id="GO:0000160">
    <property type="term" value="P:phosphorelay signal transduction system"/>
    <property type="evidence" value="ECO:0007669"/>
    <property type="project" value="UniProtKB-KW"/>
</dbReference>
<dbReference type="Gene3D" id="1.10.10.60">
    <property type="entry name" value="Homeodomain-like"/>
    <property type="match status" value="1"/>
</dbReference>
<evidence type="ECO:0000256" key="6">
    <source>
        <dbReference type="ARBA" id="ARBA00022741"/>
    </source>
</evidence>
<accession>A0A7Y3RLA9</accession>
<keyword evidence="11" id="KW-0010">Activator</keyword>
<keyword evidence="7" id="KW-0067">ATP-binding</keyword>
<dbReference type="CDD" id="cd00009">
    <property type="entry name" value="AAA"/>
    <property type="match status" value="1"/>
</dbReference>
<evidence type="ECO:0000256" key="15">
    <source>
        <dbReference type="ARBA" id="ARBA00031910"/>
    </source>
</evidence>
<dbReference type="Gene3D" id="3.40.50.300">
    <property type="entry name" value="P-loop containing nucleotide triphosphate hydrolases"/>
    <property type="match status" value="1"/>
</dbReference>
<evidence type="ECO:0000256" key="8">
    <source>
        <dbReference type="ARBA" id="ARBA00023012"/>
    </source>
</evidence>
<evidence type="ECO:0000256" key="14">
    <source>
        <dbReference type="ARBA" id="ARBA00029881"/>
    </source>
</evidence>
<evidence type="ECO:0000256" key="10">
    <source>
        <dbReference type="ARBA" id="ARBA00023125"/>
    </source>
</evidence>
<dbReference type="PROSITE" id="PS00688">
    <property type="entry name" value="SIGMA54_INTERACT_3"/>
    <property type="match status" value="1"/>
</dbReference>
<protein>
    <recommendedName>
        <fullName evidence="2">DNA-binding transcriptional regulator NtrC</fullName>
    </recommendedName>
    <alternativeName>
        <fullName evidence="14">Nitrogen regulation protein NR(I)</fullName>
    </alternativeName>
    <alternativeName>
        <fullName evidence="15">Nitrogen regulator I</fullName>
    </alternativeName>
</protein>
<feature type="domain" description="Sigma-54 factor interaction" evidence="19">
    <location>
        <begin position="144"/>
        <end position="373"/>
    </location>
</feature>
<dbReference type="InterPro" id="IPR025944">
    <property type="entry name" value="Sigma_54_int_dom_CS"/>
</dbReference>
<dbReference type="SMART" id="SM00448">
    <property type="entry name" value="REC"/>
    <property type="match status" value="1"/>
</dbReference>
<dbReference type="GO" id="GO:0006355">
    <property type="term" value="P:regulation of DNA-templated transcription"/>
    <property type="evidence" value="ECO:0007669"/>
    <property type="project" value="InterPro"/>
</dbReference>
<evidence type="ECO:0000256" key="3">
    <source>
        <dbReference type="ARBA" id="ARBA00022490"/>
    </source>
</evidence>
<evidence type="ECO:0000256" key="4">
    <source>
        <dbReference type="ARBA" id="ARBA00022491"/>
    </source>
</evidence>
<evidence type="ECO:0000256" key="5">
    <source>
        <dbReference type="ARBA" id="ARBA00022553"/>
    </source>
</evidence>
<comment type="function">
    <text evidence="16">Member of the two-component regulatory system NtrB/NtrC, which controls expression of the nitrogen-regulated (ntr) genes in response to nitrogen limitation. Phosphorylated NtrC binds directly to DNA and stimulates the formation of open promoter-sigma54-RNA polymerase complexes.</text>
</comment>
<dbReference type="InterPro" id="IPR003593">
    <property type="entry name" value="AAA+_ATPase"/>
</dbReference>
<dbReference type="InterPro" id="IPR025943">
    <property type="entry name" value="Sigma_54_int_dom_ATP-bd_2"/>
</dbReference>
<reference evidence="21 22" key="1">
    <citation type="submission" date="2020-05" db="EMBL/GenBank/DDBJ databases">
        <title>Parvularcula mediterraneae sp. nov., isolated from polypropylene straw from shallow seawater of the seashore of Laganas in Zakynthos island, Greece.</title>
        <authorList>
            <person name="Szabo I."/>
            <person name="Al-Omari J."/>
            <person name="Rado J."/>
            <person name="Szerdahelyi G.S."/>
        </authorList>
    </citation>
    <scope>NUCLEOTIDE SEQUENCE [LARGE SCALE GENOMIC DNA]</scope>
    <source>
        <strain evidence="21 22">ZS-1/3</strain>
    </source>
</reference>
<dbReference type="InterPro" id="IPR002078">
    <property type="entry name" value="Sigma_54_int"/>
</dbReference>
<dbReference type="GO" id="GO:0043565">
    <property type="term" value="F:sequence-specific DNA binding"/>
    <property type="evidence" value="ECO:0007669"/>
    <property type="project" value="InterPro"/>
</dbReference>
<keyword evidence="13" id="KW-0535">Nitrogen fixation</keyword>
<keyword evidence="6" id="KW-0547">Nucleotide-binding</keyword>
<dbReference type="SUPFAM" id="SSF46689">
    <property type="entry name" value="Homeodomain-like"/>
    <property type="match status" value="1"/>
</dbReference>
<keyword evidence="12" id="KW-0804">Transcription</keyword>
<evidence type="ECO:0000256" key="1">
    <source>
        <dbReference type="ARBA" id="ARBA00004496"/>
    </source>
</evidence>
<keyword evidence="10" id="KW-0238">DNA-binding</keyword>
<dbReference type="SUPFAM" id="SSF52172">
    <property type="entry name" value="CheY-like"/>
    <property type="match status" value="1"/>
</dbReference>
<dbReference type="Pfam" id="PF02954">
    <property type="entry name" value="HTH_8"/>
    <property type="match status" value="1"/>
</dbReference>
<evidence type="ECO:0000256" key="18">
    <source>
        <dbReference type="SAM" id="MobiDB-lite"/>
    </source>
</evidence>
<evidence type="ECO:0000259" key="20">
    <source>
        <dbReference type="PROSITE" id="PS50110"/>
    </source>
</evidence>
<feature type="domain" description="Response regulatory" evidence="20">
    <location>
        <begin position="4"/>
        <end position="119"/>
    </location>
</feature>
<evidence type="ECO:0000256" key="16">
    <source>
        <dbReference type="ARBA" id="ARBA00043886"/>
    </source>
</evidence>
<dbReference type="InterPro" id="IPR009057">
    <property type="entry name" value="Homeodomain-like_sf"/>
</dbReference>
<keyword evidence="9" id="KW-0805">Transcription regulation</keyword>
<dbReference type="PROSITE" id="PS50045">
    <property type="entry name" value="SIGMA54_INTERACT_4"/>
    <property type="match status" value="1"/>
</dbReference>
<dbReference type="Gene3D" id="3.40.50.2300">
    <property type="match status" value="1"/>
</dbReference>
<dbReference type="GO" id="GO:0005737">
    <property type="term" value="C:cytoplasm"/>
    <property type="evidence" value="ECO:0007669"/>
    <property type="project" value="UniProtKB-SubCell"/>
</dbReference>
<feature type="modified residue" description="4-aspartylphosphate" evidence="17">
    <location>
        <position position="54"/>
    </location>
</feature>
<gene>
    <name evidence="21" type="ORF">HK107_07685</name>
</gene>
<evidence type="ECO:0000256" key="17">
    <source>
        <dbReference type="PROSITE-ProRule" id="PRU00169"/>
    </source>
</evidence>